<gene>
    <name evidence="3" type="ORF">O3H35_11035</name>
    <name evidence="2" type="ORF">O3H54_05935</name>
</gene>
<accession>A0A9E4ZW38</accession>
<protein>
    <submittedName>
        <fullName evidence="2">GAP family protein</fullName>
    </submittedName>
</protein>
<dbReference type="AlphaFoldDB" id="A0A9E4ZW38"/>
<dbReference type="Pfam" id="PF11139">
    <property type="entry name" value="SfLAP"/>
    <property type="match status" value="1"/>
</dbReference>
<keyword evidence="1" id="KW-1133">Transmembrane helix</keyword>
<feature type="transmembrane region" description="Helical" evidence="1">
    <location>
        <begin position="117"/>
        <end position="142"/>
    </location>
</feature>
<proteinExistence type="predicted"/>
<dbReference type="InterPro" id="IPR021315">
    <property type="entry name" value="Gap/Sap"/>
</dbReference>
<evidence type="ECO:0000313" key="3">
    <source>
        <dbReference type="EMBL" id="MCZ3373168.1"/>
    </source>
</evidence>
<keyword evidence="1" id="KW-0812">Transmembrane</keyword>
<feature type="transmembrane region" description="Helical" evidence="1">
    <location>
        <begin position="76"/>
        <end position="97"/>
    </location>
</feature>
<evidence type="ECO:0000313" key="4">
    <source>
        <dbReference type="Proteomes" id="UP001068021"/>
    </source>
</evidence>
<dbReference type="EMBL" id="JAPVER010000020">
    <property type="protein sequence ID" value="MCZ3365417.1"/>
    <property type="molecule type" value="Genomic_DNA"/>
</dbReference>
<feature type="transmembrane region" description="Helical" evidence="1">
    <location>
        <begin position="154"/>
        <end position="179"/>
    </location>
</feature>
<comment type="caution">
    <text evidence="2">The sequence shown here is derived from an EMBL/GenBank/DDBJ whole genome shotgun (WGS) entry which is preliminary data.</text>
</comment>
<dbReference type="Proteomes" id="UP001068021">
    <property type="component" value="Unassembled WGS sequence"/>
</dbReference>
<dbReference type="Proteomes" id="UP001074446">
    <property type="component" value="Unassembled WGS sequence"/>
</dbReference>
<dbReference type="RefSeq" id="WP_048081582.1">
    <property type="nucleotide sequence ID" value="NZ_JAPVER010000020.1"/>
</dbReference>
<name>A0A9E4ZW38_9EURY</name>
<evidence type="ECO:0000256" key="1">
    <source>
        <dbReference type="SAM" id="Phobius"/>
    </source>
</evidence>
<dbReference type="EMBL" id="JAPVES010000030">
    <property type="protein sequence ID" value="MCZ3373168.1"/>
    <property type="molecule type" value="Genomic_DNA"/>
</dbReference>
<evidence type="ECO:0000313" key="2">
    <source>
        <dbReference type="EMBL" id="MCZ3365417.1"/>
    </source>
</evidence>
<feature type="transmembrane region" description="Helical" evidence="1">
    <location>
        <begin position="45"/>
        <end position="70"/>
    </location>
</feature>
<reference evidence="2" key="1">
    <citation type="submission" date="2022-12" db="EMBL/GenBank/DDBJ databases">
        <title>Reclassification of two methanogenic archaea species isolated from the Kolyma lowland permafrost.</title>
        <authorList>
            <person name="Trubitsyn V.E."/>
            <person name="Rivkina E.M."/>
            <person name="Shcherbakova V.A."/>
        </authorList>
    </citation>
    <scope>NUCLEOTIDE SEQUENCE</scope>
    <source>
        <strain evidence="2">M2</strain>
        <strain evidence="3">MK4</strain>
    </source>
</reference>
<organism evidence="2 4">
    <name type="scientific">Methanobacterium veterum</name>
    <dbReference type="NCBI Taxonomy" id="408577"/>
    <lineage>
        <taxon>Archaea</taxon>
        <taxon>Methanobacteriati</taxon>
        <taxon>Methanobacteriota</taxon>
        <taxon>Methanomada group</taxon>
        <taxon>Methanobacteria</taxon>
        <taxon>Methanobacteriales</taxon>
        <taxon>Methanobacteriaceae</taxon>
        <taxon>Methanobacterium</taxon>
    </lineage>
</organism>
<feature type="transmembrane region" description="Helical" evidence="1">
    <location>
        <begin position="200"/>
        <end position="219"/>
    </location>
</feature>
<keyword evidence="4" id="KW-1185">Reference proteome</keyword>
<sequence length="225" mass="25227">MSEPHIIAEIITFSLGAAINPTNLTIVLLYLGAQNRPLQKGSSYYAGNFSAAFLWAFLSLIFGAALLTFVPHFSTFVSACIDAGIGFILLLLGIYLFRKKKPQKHDKAKEAKKEPSIYKVFSFGFFMNMANYSSIPLLFVASKDVGLTGFPFDYQIALLLVICLIMNMMVEIPLIFYVLERQRAAKILRKANTFFISNGNIIMGIYIFLIGLFLLWRGINVLNIL</sequence>
<keyword evidence="1" id="KW-0472">Membrane</keyword>
<feature type="transmembrane region" description="Helical" evidence="1">
    <location>
        <begin position="6"/>
        <end position="33"/>
    </location>
</feature>